<gene>
    <name evidence="2" type="ORF">SKAU_G00035980</name>
</gene>
<organism evidence="2 3">
    <name type="scientific">Synaphobranchus kaupii</name>
    <name type="common">Kaup's arrowtooth eel</name>
    <dbReference type="NCBI Taxonomy" id="118154"/>
    <lineage>
        <taxon>Eukaryota</taxon>
        <taxon>Metazoa</taxon>
        <taxon>Chordata</taxon>
        <taxon>Craniata</taxon>
        <taxon>Vertebrata</taxon>
        <taxon>Euteleostomi</taxon>
        <taxon>Actinopterygii</taxon>
        <taxon>Neopterygii</taxon>
        <taxon>Teleostei</taxon>
        <taxon>Anguilliformes</taxon>
        <taxon>Synaphobranchidae</taxon>
        <taxon>Synaphobranchus</taxon>
    </lineage>
</organism>
<evidence type="ECO:0000313" key="2">
    <source>
        <dbReference type="EMBL" id="KAJ8382820.1"/>
    </source>
</evidence>
<accession>A0A9Q1GES6</accession>
<reference evidence="2" key="1">
    <citation type="journal article" date="2023" name="Science">
        <title>Genome structures resolve the early diversification of teleost fishes.</title>
        <authorList>
            <person name="Parey E."/>
            <person name="Louis A."/>
            <person name="Montfort J."/>
            <person name="Bouchez O."/>
            <person name="Roques C."/>
            <person name="Iampietro C."/>
            <person name="Lluch J."/>
            <person name="Castinel A."/>
            <person name="Donnadieu C."/>
            <person name="Desvignes T."/>
            <person name="Floi Bucao C."/>
            <person name="Jouanno E."/>
            <person name="Wen M."/>
            <person name="Mejri S."/>
            <person name="Dirks R."/>
            <person name="Jansen H."/>
            <person name="Henkel C."/>
            <person name="Chen W.J."/>
            <person name="Zahm M."/>
            <person name="Cabau C."/>
            <person name="Klopp C."/>
            <person name="Thompson A.W."/>
            <person name="Robinson-Rechavi M."/>
            <person name="Braasch I."/>
            <person name="Lecointre G."/>
            <person name="Bobe J."/>
            <person name="Postlethwait J.H."/>
            <person name="Berthelot C."/>
            <person name="Roest Crollius H."/>
            <person name="Guiguen Y."/>
        </authorList>
    </citation>
    <scope>NUCLEOTIDE SEQUENCE</scope>
    <source>
        <strain evidence="2">WJC10195</strain>
    </source>
</reference>
<protein>
    <submittedName>
        <fullName evidence="2">Uncharacterized protein</fullName>
    </submittedName>
</protein>
<evidence type="ECO:0000256" key="1">
    <source>
        <dbReference type="SAM" id="MobiDB-lite"/>
    </source>
</evidence>
<dbReference type="AlphaFoldDB" id="A0A9Q1GES6"/>
<name>A0A9Q1GES6_SYNKA</name>
<keyword evidence="3" id="KW-1185">Reference proteome</keyword>
<proteinExistence type="predicted"/>
<feature type="compositionally biased region" description="Polar residues" evidence="1">
    <location>
        <begin position="1"/>
        <end position="12"/>
    </location>
</feature>
<dbReference type="Proteomes" id="UP001152622">
    <property type="component" value="Chromosome 1"/>
</dbReference>
<feature type="region of interest" description="Disordered" evidence="1">
    <location>
        <begin position="1"/>
        <end position="29"/>
    </location>
</feature>
<sequence>MLAMSNHSETAHSSGTGGEGRGRPPTSFKIHSAPLRILPEASSFRSPSTLKAGGYFLIPSGAMEQGVVLAGDRSPQRGRARRVYDRRR</sequence>
<dbReference type="EMBL" id="JAINUF010000001">
    <property type="protein sequence ID" value="KAJ8382820.1"/>
    <property type="molecule type" value="Genomic_DNA"/>
</dbReference>
<comment type="caution">
    <text evidence="2">The sequence shown here is derived from an EMBL/GenBank/DDBJ whole genome shotgun (WGS) entry which is preliminary data.</text>
</comment>
<evidence type="ECO:0000313" key="3">
    <source>
        <dbReference type="Proteomes" id="UP001152622"/>
    </source>
</evidence>